<proteinExistence type="predicted"/>
<keyword evidence="4" id="KW-1185">Reference proteome</keyword>
<feature type="domain" description="Inner membrane protein YgaP-like transmembrane" evidence="2">
    <location>
        <begin position="26"/>
        <end position="83"/>
    </location>
</feature>
<sequence>MTTETGTFDIDELSESEWESSDRSSQTNVGRFERAVSAVVGGALVWRGLRRRSLGTALAGGALVSRGISGHSRLYRRLGIDTATDHGGLAVDSTTDRPTIKRSVTVGKPADELEAFWRDPEQLSRIVGEYADVSPTMGDGDHHRWQVSLPAGRRLEWQTRLVEERSGERLQWETVGGAPISYEATIRFQPAPNDHGTEVTLEIRFDPPGGTLSDGAMKRLGIVPESLAGTVLDRFKSLAETGEIPSLETNPSNRGKGDHL</sequence>
<gene>
    <name evidence="3" type="ORF">SAMN04515672_0754</name>
</gene>
<dbReference type="Pfam" id="PF11127">
    <property type="entry name" value="YgaP-like_TM"/>
    <property type="match status" value="1"/>
</dbReference>
<dbReference type="STRING" id="1095776.SAMN04515672_0754"/>
<dbReference type="OrthoDB" id="167922at2157"/>
<dbReference type="PANTHER" id="PTHR33824">
    <property type="entry name" value="POLYKETIDE CYCLASE/DEHYDRASE AND LIPID TRANSPORT SUPERFAMILY PROTEIN"/>
    <property type="match status" value="1"/>
</dbReference>
<dbReference type="SUPFAM" id="SSF55961">
    <property type="entry name" value="Bet v1-like"/>
    <property type="match status" value="1"/>
</dbReference>
<feature type="compositionally biased region" description="Acidic residues" evidence="1">
    <location>
        <begin position="9"/>
        <end position="19"/>
    </location>
</feature>
<name>A0A1G8U6I9_9EURY</name>
<dbReference type="RefSeq" id="WP_090303916.1">
    <property type="nucleotide sequence ID" value="NZ_FNFE01000001.1"/>
</dbReference>
<dbReference type="Gene3D" id="3.30.530.20">
    <property type="match status" value="1"/>
</dbReference>
<dbReference type="Pfam" id="PF10604">
    <property type="entry name" value="Polyketide_cyc2"/>
    <property type="match status" value="1"/>
</dbReference>
<protein>
    <submittedName>
        <fullName evidence="3">Uncharacterized membrane protein</fullName>
    </submittedName>
</protein>
<accession>A0A1G8U6I9</accession>
<dbReference type="InterPro" id="IPR023393">
    <property type="entry name" value="START-like_dom_sf"/>
</dbReference>
<dbReference type="InterPro" id="IPR021309">
    <property type="entry name" value="YgaP-like_TM"/>
</dbReference>
<feature type="region of interest" description="Disordered" evidence="1">
    <location>
        <begin position="1"/>
        <end position="27"/>
    </location>
</feature>
<dbReference type="Proteomes" id="UP000198882">
    <property type="component" value="Unassembled WGS sequence"/>
</dbReference>
<dbReference type="InterPro" id="IPR047137">
    <property type="entry name" value="ORF3"/>
</dbReference>
<evidence type="ECO:0000313" key="3">
    <source>
        <dbReference type="EMBL" id="SDJ49234.1"/>
    </source>
</evidence>
<evidence type="ECO:0000259" key="2">
    <source>
        <dbReference type="Pfam" id="PF11127"/>
    </source>
</evidence>
<reference evidence="4" key="1">
    <citation type="submission" date="2016-10" db="EMBL/GenBank/DDBJ databases">
        <authorList>
            <person name="Varghese N."/>
            <person name="Submissions S."/>
        </authorList>
    </citation>
    <scope>NUCLEOTIDE SEQUENCE [LARGE SCALE GENOMIC DNA]</scope>
    <source>
        <strain evidence="4">B4,CECT 8067,JCM 17497</strain>
    </source>
</reference>
<evidence type="ECO:0000313" key="4">
    <source>
        <dbReference type="Proteomes" id="UP000198882"/>
    </source>
</evidence>
<dbReference type="InterPro" id="IPR019587">
    <property type="entry name" value="Polyketide_cyclase/dehydratase"/>
</dbReference>
<evidence type="ECO:0000256" key="1">
    <source>
        <dbReference type="SAM" id="MobiDB-lite"/>
    </source>
</evidence>
<organism evidence="3 4">
    <name type="scientific">Natronorubrum texcoconense</name>
    <dbReference type="NCBI Taxonomy" id="1095776"/>
    <lineage>
        <taxon>Archaea</taxon>
        <taxon>Methanobacteriati</taxon>
        <taxon>Methanobacteriota</taxon>
        <taxon>Stenosarchaea group</taxon>
        <taxon>Halobacteria</taxon>
        <taxon>Halobacteriales</taxon>
        <taxon>Natrialbaceae</taxon>
        <taxon>Natronorubrum</taxon>
    </lineage>
</organism>
<dbReference type="CDD" id="cd07817">
    <property type="entry name" value="SRPBCC_8"/>
    <property type="match status" value="1"/>
</dbReference>
<dbReference type="AlphaFoldDB" id="A0A1G8U6I9"/>
<dbReference type="PANTHER" id="PTHR33824:SF7">
    <property type="entry name" value="POLYKETIDE CYCLASE_DEHYDRASE AND LIPID TRANSPORT SUPERFAMILY PROTEIN"/>
    <property type="match status" value="1"/>
</dbReference>
<dbReference type="EMBL" id="FNFE01000001">
    <property type="protein sequence ID" value="SDJ49234.1"/>
    <property type="molecule type" value="Genomic_DNA"/>
</dbReference>